<dbReference type="GO" id="GO:0000977">
    <property type="term" value="F:RNA polymerase II transcription regulatory region sequence-specific DNA binding"/>
    <property type="evidence" value="ECO:0007669"/>
    <property type="project" value="TreeGrafter"/>
</dbReference>
<evidence type="ECO:0000259" key="7">
    <source>
        <dbReference type="PROSITE" id="PS50157"/>
    </source>
</evidence>
<dbReference type="SMART" id="SM00355">
    <property type="entry name" value="ZnF_C2H2"/>
    <property type="match status" value="3"/>
</dbReference>
<dbReference type="GO" id="GO:0008270">
    <property type="term" value="F:zinc ion binding"/>
    <property type="evidence" value="ECO:0007669"/>
    <property type="project" value="UniProtKB-KW"/>
</dbReference>
<dbReference type="PANTHER" id="PTHR24409:SF295">
    <property type="entry name" value="AZ2-RELATED"/>
    <property type="match status" value="1"/>
</dbReference>
<dbReference type="PANTHER" id="PTHR24409">
    <property type="entry name" value="ZINC FINGER PROTEIN 142"/>
    <property type="match status" value="1"/>
</dbReference>
<dbReference type="OrthoDB" id="4737882at2759"/>
<evidence type="ECO:0000256" key="5">
    <source>
        <dbReference type="PROSITE-ProRule" id="PRU00042"/>
    </source>
</evidence>
<keyword evidence="9" id="KW-1185">Reference proteome</keyword>
<evidence type="ECO:0000256" key="6">
    <source>
        <dbReference type="SAM" id="MobiDB-lite"/>
    </source>
</evidence>
<dbReference type="SUPFAM" id="SSF57667">
    <property type="entry name" value="beta-beta-alpha zinc fingers"/>
    <property type="match status" value="2"/>
</dbReference>
<name>A0A5J4Z7E9_PORPP</name>
<protein>
    <submittedName>
        <fullName evidence="8">Telomere zinc finger-associated protein</fullName>
    </submittedName>
</protein>
<dbReference type="EMBL" id="VRMN01000001">
    <property type="protein sequence ID" value="KAA8499881.1"/>
    <property type="molecule type" value="Genomic_DNA"/>
</dbReference>
<dbReference type="GO" id="GO:0000981">
    <property type="term" value="F:DNA-binding transcription factor activity, RNA polymerase II-specific"/>
    <property type="evidence" value="ECO:0007669"/>
    <property type="project" value="TreeGrafter"/>
</dbReference>
<keyword evidence="4" id="KW-0862">Zinc</keyword>
<dbReference type="Pfam" id="PF00096">
    <property type="entry name" value="zf-C2H2"/>
    <property type="match status" value="2"/>
</dbReference>
<dbReference type="AlphaFoldDB" id="A0A5J4Z7E9"/>
<dbReference type="Pfam" id="PF12874">
    <property type="entry name" value="zf-met"/>
    <property type="match status" value="1"/>
</dbReference>
<keyword evidence="1" id="KW-0479">Metal-binding</keyword>
<sequence>MELQRGQERWLDVRALVGEDVWNWMVDEPDAEMLANVLPSSALQKAIFLDLQDVILFNEEDNAVPKESDPRSSSGTSADNQSGASSSVLSAQEREKVIEMTRIYSSVPSDEHPVSTTRLYLPERTMGFYTVGVAFGPGGGVLSRLLKLESVQVVPSFSRFIVDHRNALYFELFKLPNGMFMWNRVVFLRDGSVYTSSFMLSSPDLMETGRSIVANVVALHSMSDCQFCRLKGSLFCECSLSMRMRKSQITVPSASYSDFVALFIKYFRAVSAFMIQRFTPQHECLSSVAHPVVRTCVEYGTPSGSRSGIAQTKLDFAKRLFVLCIQRHEPSVLFRRERRLFIQDSACKQAKWLQIQEESSGRDHDELCSLPSLFAEHEDEPPACDQVAPKRRRDSEDIEASSGWDHAMLLTEKSGKRQRRDDIESARVHRNSDAERARVFPCTACDMKFLCRAHLNSHLKSVHLRVRDYVCEACSAAFTSRGNLNRHMDMKHNDVKRFACEACGSSFVTNDKLKRHMQSRQHQLAVARHGPDDA</sequence>
<evidence type="ECO:0000256" key="2">
    <source>
        <dbReference type="ARBA" id="ARBA00022737"/>
    </source>
</evidence>
<evidence type="ECO:0000313" key="9">
    <source>
        <dbReference type="Proteomes" id="UP000324585"/>
    </source>
</evidence>
<feature type="region of interest" description="Disordered" evidence="6">
    <location>
        <begin position="62"/>
        <end position="90"/>
    </location>
</feature>
<dbReference type="InterPro" id="IPR013087">
    <property type="entry name" value="Znf_C2H2_type"/>
</dbReference>
<dbReference type="PROSITE" id="PS00028">
    <property type="entry name" value="ZINC_FINGER_C2H2_1"/>
    <property type="match status" value="3"/>
</dbReference>
<accession>A0A5J4Z7E9</accession>
<proteinExistence type="predicted"/>
<dbReference type="InterPro" id="IPR036236">
    <property type="entry name" value="Znf_C2H2_sf"/>
</dbReference>
<evidence type="ECO:0000256" key="3">
    <source>
        <dbReference type="ARBA" id="ARBA00022771"/>
    </source>
</evidence>
<keyword evidence="2" id="KW-0677">Repeat</keyword>
<gene>
    <name evidence="8" type="ORF">FVE85_7466</name>
</gene>
<dbReference type="Proteomes" id="UP000324585">
    <property type="component" value="Unassembled WGS sequence"/>
</dbReference>
<feature type="domain" description="C2H2-type" evidence="7">
    <location>
        <begin position="469"/>
        <end position="497"/>
    </location>
</feature>
<dbReference type="Gene3D" id="3.30.160.60">
    <property type="entry name" value="Classic Zinc Finger"/>
    <property type="match status" value="2"/>
</dbReference>
<dbReference type="GO" id="GO:0005634">
    <property type="term" value="C:nucleus"/>
    <property type="evidence" value="ECO:0007669"/>
    <property type="project" value="TreeGrafter"/>
</dbReference>
<feature type="domain" description="C2H2-type" evidence="7">
    <location>
        <begin position="498"/>
        <end position="522"/>
    </location>
</feature>
<evidence type="ECO:0000256" key="4">
    <source>
        <dbReference type="ARBA" id="ARBA00022833"/>
    </source>
</evidence>
<evidence type="ECO:0000313" key="8">
    <source>
        <dbReference type="EMBL" id="KAA8499881.1"/>
    </source>
</evidence>
<evidence type="ECO:0000256" key="1">
    <source>
        <dbReference type="ARBA" id="ARBA00022723"/>
    </source>
</evidence>
<keyword evidence="3 5" id="KW-0863">Zinc-finger</keyword>
<reference evidence="9" key="1">
    <citation type="journal article" date="2019" name="Nat. Commun.">
        <title>Expansion of phycobilisome linker gene families in mesophilic red algae.</title>
        <authorList>
            <person name="Lee J."/>
            <person name="Kim D."/>
            <person name="Bhattacharya D."/>
            <person name="Yoon H.S."/>
        </authorList>
    </citation>
    <scope>NUCLEOTIDE SEQUENCE [LARGE SCALE GENOMIC DNA]</scope>
    <source>
        <strain evidence="9">CCMP 1328</strain>
    </source>
</reference>
<feature type="region of interest" description="Disordered" evidence="6">
    <location>
        <begin position="377"/>
        <end position="400"/>
    </location>
</feature>
<comment type="caution">
    <text evidence="8">The sequence shown here is derived from an EMBL/GenBank/DDBJ whole genome shotgun (WGS) entry which is preliminary data.</text>
</comment>
<dbReference type="FunFam" id="3.30.160.60:FF:000100">
    <property type="entry name" value="Zinc finger 45-like"/>
    <property type="match status" value="1"/>
</dbReference>
<feature type="domain" description="C2H2-type" evidence="7">
    <location>
        <begin position="440"/>
        <end position="468"/>
    </location>
</feature>
<dbReference type="PROSITE" id="PS50157">
    <property type="entry name" value="ZINC_FINGER_C2H2_2"/>
    <property type="match status" value="3"/>
</dbReference>
<feature type="compositionally biased region" description="Polar residues" evidence="6">
    <location>
        <begin position="71"/>
        <end position="90"/>
    </location>
</feature>
<organism evidence="8 9">
    <name type="scientific">Porphyridium purpureum</name>
    <name type="common">Red alga</name>
    <name type="synonym">Porphyridium cruentum</name>
    <dbReference type="NCBI Taxonomy" id="35688"/>
    <lineage>
        <taxon>Eukaryota</taxon>
        <taxon>Rhodophyta</taxon>
        <taxon>Bangiophyceae</taxon>
        <taxon>Porphyridiales</taxon>
        <taxon>Porphyridiaceae</taxon>
        <taxon>Porphyridium</taxon>
    </lineage>
</organism>